<dbReference type="InterPro" id="IPR012334">
    <property type="entry name" value="Pectin_lyas_fold"/>
</dbReference>
<evidence type="ECO:0000313" key="4">
    <source>
        <dbReference type="Proteomes" id="UP000020595"/>
    </source>
</evidence>
<comment type="caution">
    <text evidence="3">The sequence shown here is derived from an EMBL/GenBank/DDBJ whole genome shotgun (WGS) entry which is preliminary data.</text>
</comment>
<proteinExistence type="predicted"/>
<name>A0A009IN50_ACIB9</name>
<evidence type="ECO:0000313" key="3">
    <source>
        <dbReference type="EMBL" id="EXB05238.1"/>
    </source>
</evidence>
<dbReference type="InterPro" id="IPR010069">
    <property type="entry name" value="CdiA_FHA1_rpt"/>
</dbReference>
<dbReference type="Pfam" id="PF05860">
    <property type="entry name" value="TPS"/>
    <property type="match status" value="1"/>
</dbReference>
<reference evidence="3 4" key="1">
    <citation type="submission" date="2014-02" db="EMBL/GenBank/DDBJ databases">
        <title>Comparative genomics and transcriptomics to identify genetic mechanisms underlying the emergence of carbapenem resistant Acinetobacter baumannii (CRAb).</title>
        <authorList>
            <person name="Harris A.D."/>
            <person name="Johnson K.J."/>
            <person name="George J."/>
            <person name="Shefchek K."/>
            <person name="Daugherty S.C."/>
            <person name="Parankush S."/>
            <person name="Sadzewicz L."/>
            <person name="Tallon L."/>
            <person name="Sengamalay N."/>
            <person name="Hazen T.H."/>
            <person name="Rasko D.A."/>
        </authorList>
    </citation>
    <scope>NUCLEOTIDE SEQUENCE [LARGE SCALE GENOMIC DNA]</scope>
    <source>
        <strain evidence="3 4">1295743</strain>
    </source>
</reference>
<protein>
    <submittedName>
        <fullName evidence="3">Filamentous hemagglutinin family N-terminal domain protein</fullName>
    </submittedName>
</protein>
<dbReference type="InterPro" id="IPR008638">
    <property type="entry name" value="FhaB/CdiA-like_TPS"/>
</dbReference>
<dbReference type="NCBIfam" id="TIGR01901">
    <property type="entry name" value="adhes_NPXG"/>
    <property type="match status" value="1"/>
</dbReference>
<dbReference type="NCBIfam" id="TIGR01731">
    <property type="entry name" value="fil_hemag_20aa"/>
    <property type="match status" value="15"/>
</dbReference>
<organism evidence="3 4">
    <name type="scientific">Acinetobacter baumannii (strain 1295743)</name>
    <dbReference type="NCBI Taxonomy" id="1310613"/>
    <lineage>
        <taxon>Bacteria</taxon>
        <taxon>Pseudomonadati</taxon>
        <taxon>Pseudomonadota</taxon>
        <taxon>Gammaproteobacteria</taxon>
        <taxon>Moraxellales</taxon>
        <taxon>Moraxellaceae</taxon>
        <taxon>Acinetobacter</taxon>
        <taxon>Acinetobacter calcoaceticus/baumannii complex</taxon>
    </lineage>
</organism>
<dbReference type="Pfam" id="PF13018">
    <property type="entry name" value="ESPR"/>
    <property type="match status" value="1"/>
</dbReference>
<feature type="compositionally biased region" description="Gly residues" evidence="1">
    <location>
        <begin position="459"/>
        <end position="468"/>
    </location>
</feature>
<dbReference type="SMART" id="SM00912">
    <property type="entry name" value="Haemagg_act"/>
    <property type="match status" value="1"/>
</dbReference>
<dbReference type="InterPro" id="IPR024973">
    <property type="entry name" value="ESPR"/>
</dbReference>
<feature type="domain" description="Filamentous haemagglutinin FhaB/tRNA nuclease CdiA-like TPS" evidence="2">
    <location>
        <begin position="101"/>
        <end position="221"/>
    </location>
</feature>
<accession>A0A009IN50</accession>
<dbReference type="Proteomes" id="UP000020595">
    <property type="component" value="Unassembled WGS sequence"/>
</dbReference>
<dbReference type="PATRIC" id="fig|1310613.3.peg.2358"/>
<dbReference type="EMBL" id="JEWH01000030">
    <property type="protein sequence ID" value="EXB05238.1"/>
    <property type="molecule type" value="Genomic_DNA"/>
</dbReference>
<evidence type="ECO:0000259" key="2">
    <source>
        <dbReference type="SMART" id="SM00912"/>
    </source>
</evidence>
<evidence type="ECO:0000256" key="1">
    <source>
        <dbReference type="SAM" id="MobiDB-lite"/>
    </source>
</evidence>
<dbReference type="Gene3D" id="2.160.20.10">
    <property type="entry name" value="Single-stranded right-handed beta-helix, Pectin lyase-like"/>
    <property type="match status" value="1"/>
</dbReference>
<dbReference type="SUPFAM" id="SSF51126">
    <property type="entry name" value="Pectin lyase-like"/>
    <property type="match status" value="1"/>
</dbReference>
<gene>
    <name evidence="3" type="ORF">J512_2452</name>
</gene>
<feature type="region of interest" description="Disordered" evidence="1">
    <location>
        <begin position="457"/>
        <end position="493"/>
    </location>
</feature>
<dbReference type="InterPro" id="IPR011050">
    <property type="entry name" value="Pectin_lyase_fold/virulence"/>
</dbReference>
<sequence length="1454" mass="152360">MNKNRYRIIFSHARGMFIAVAEIVKSKTKQAGQSQGQVGTDSTIDSVLPIHYKKLNPLNFAVIGCLGALVISLPMSSVAETQIIADKGAPTSQQPTILNSANGTTQVNIQTPSAGGVSRNTYTQFDVGQEGAILNNSRNNTQTQLGGWVQGNPWLAKGEAKVILNEVNSNNPSQLKGYIEVAGKQAQVVIANPSGLICDGCGVINADRFTLTTGQAVMNQGYLESFRVREGQVTIEGKGLNGSLTPYTDIYARALKVNAGLYANELNTVLGQNDIQVKDQVAPQITATTAATTTPPPNFALDVGQLGGMYAGKIFLVGTEQGLGVRNAGTINSTQSTLTLNANGDLVNNGNLIANKDQVQLKAQNTKNTGNVSSATSQISIESQSLDNSGLISSADELRLNQQNSLSNSGTLNAARLVIDAGSLKNSGSIEQTGLQGLDLKSGSMTNLGGKIGIAKNTTGGGSGGSTGGSVPTVPTDPSKDGGSLEVATPIDTTPKTYDQGYIHVKEQLNNDQGAIIANGGVDLDSQNGLDNQGGQLNLGAIHIKGNSFNNNQGELTVKSADIQTSSFSNQQGLLQSLTSLDVNSQSIDNQGGKINALNNISMISSGNILNQAGQIASSSELYLQGLGLNNSGGDLEAEQLLKLNLSGHLNNQKGKIVTNNNLDSSLFGLDNDQGEISAKNITIQNKDQALNNGSGTIYADQSLKIQTGSLNNAVNGTLSSHENLQIDSQQLTNQGYIRADQQLKINNTSVMTQQGGVLSAYGNIDLTSQRLVSDEKSVIAVGINAQGEQDQNAQADLNIKTEQALEHHGKLLASHNIDLDGANVDLSQGTAAAQNINITARDGDINNQSGMLQADTIQLNAVQNQQSLINQGGQILAKKLNLNIGKDINNQQGLIQHTASDDLNLTIQGVINNQQGRILTNANQLNIQAQGLNSDSGVILHSGQAGLNMDIQNIHAQKAELRTNGALKLTTDQALLDQSKVSATQANIQANQFTDRNGEMLFSAVNGQSSIRVNGDYQHQGSVLQSNHSLDIQTRSLSNQNGNILVTQNGSSSQPVQLNIVSQNDIQNDLGNIVSEGQLSLKTGKGISNQQGNIISSNTLELTTDQLINNQSGQIQAKDIKLSASNLDNSSGVIAAKTGDVSLDINNQLINGRVEQGKSAGIIQAAQNIDVQTGLLDNSGLIYAGQNQQLKVAQNLKNAGQLAAQNNLNIQTATLSQTSAGSIIAGLTSDGSLANQGNLNIDATGAINAQGQLIAGGDLSSQAASHVLNQSLVQAKNISLNSKSGQLSAQQSSIQAAQQLNLTTPDTLDTQQANLKANKVQINAKDLNNQSGHIQQTGLDDTQILLTGDLSNQNGQIDSLGQKLQINANNLNNQNGLIQSGTADSQLILAIANTLNNNQGNIKTAGSLQTNSSELNNDAGTLLSFNGFNINTQQLSNQAGQIVEAGTQILLTN</sequence>